<feature type="compositionally biased region" description="Low complexity" evidence="2">
    <location>
        <begin position="1"/>
        <end position="12"/>
    </location>
</feature>
<evidence type="ECO:0000313" key="3">
    <source>
        <dbReference type="EMBL" id="PXF46232.1"/>
    </source>
</evidence>
<comment type="similarity">
    <text evidence="1">Belongs to the short-chain dehydrogenases/reductases (SDR) family.</text>
</comment>
<reference evidence="3 4" key="1">
    <citation type="journal article" date="2018" name="Mol. Biol. Evol.">
        <title>Analysis of the draft genome of the red seaweed Gracilariopsis chorda provides insights into genome size evolution in Rhodophyta.</title>
        <authorList>
            <person name="Lee J."/>
            <person name="Yang E.C."/>
            <person name="Graf L."/>
            <person name="Yang J.H."/>
            <person name="Qiu H."/>
            <person name="Zel Zion U."/>
            <person name="Chan C.X."/>
            <person name="Stephens T.G."/>
            <person name="Weber A.P.M."/>
            <person name="Boo G.H."/>
            <person name="Boo S.M."/>
            <person name="Kim K.M."/>
            <person name="Shin Y."/>
            <person name="Jung M."/>
            <person name="Lee S.J."/>
            <person name="Yim H.S."/>
            <person name="Lee J.H."/>
            <person name="Bhattacharya D."/>
            <person name="Yoon H.S."/>
        </authorList>
    </citation>
    <scope>NUCLEOTIDE SEQUENCE [LARGE SCALE GENOMIC DNA]</scope>
    <source>
        <strain evidence="3 4">SKKU-2015</strain>
        <tissue evidence="3">Whole body</tissue>
    </source>
</reference>
<feature type="compositionally biased region" description="Basic and acidic residues" evidence="2">
    <location>
        <begin position="235"/>
        <end position="244"/>
    </location>
</feature>
<dbReference type="InterPro" id="IPR036291">
    <property type="entry name" value="NAD(P)-bd_dom_sf"/>
</dbReference>
<feature type="region of interest" description="Disordered" evidence="2">
    <location>
        <begin position="227"/>
        <end position="250"/>
    </location>
</feature>
<dbReference type="Proteomes" id="UP000247409">
    <property type="component" value="Unassembled WGS sequence"/>
</dbReference>
<keyword evidence="4" id="KW-1185">Reference proteome</keyword>
<dbReference type="PROSITE" id="PS00061">
    <property type="entry name" value="ADH_SHORT"/>
    <property type="match status" value="1"/>
</dbReference>
<dbReference type="InterPro" id="IPR002347">
    <property type="entry name" value="SDR_fam"/>
</dbReference>
<dbReference type="SUPFAM" id="SSF51735">
    <property type="entry name" value="NAD(P)-binding Rossmann-fold domains"/>
    <property type="match status" value="1"/>
</dbReference>
<dbReference type="PRINTS" id="PR00081">
    <property type="entry name" value="GDHRDH"/>
</dbReference>
<dbReference type="GO" id="GO:0004090">
    <property type="term" value="F:carbonyl reductase (NADPH) activity"/>
    <property type="evidence" value="ECO:0007669"/>
    <property type="project" value="TreeGrafter"/>
</dbReference>
<accession>A0A2V3IVS6</accession>
<dbReference type="PANTHER" id="PTHR43943:SF2">
    <property type="entry name" value="DEHYDROGENASE_REDUCTASE 4"/>
    <property type="match status" value="1"/>
</dbReference>
<name>A0A2V3IVS6_9FLOR</name>
<dbReference type="AlphaFoldDB" id="A0A2V3IVS6"/>
<sequence length="290" mass="30753">MAAAPMAPDTATNGTSQQSLQRQRPLAVITAASTGIGFAIAAELYRRGYHVLISSRSASNLQHAQSQLQQQPASGAVTSVPCHVANAQARSNLFQAASAISTSVSALVLNAAVSLTVLPLVRTEDDVWDKTFDVNLSANFRLCKLFYPLLTAQSSVVFVTSLAAYSPLPTLGAYSVTKTALLGLVKALALELAPNDIRVNAVAPGLIRTNFSRLLWQKKESSELRKAHSATSVFERSDTGDTTEKQPVPRLLQPGCATDVAPVVAFLCSSQARYITGETIVVAGATRSRL</sequence>
<evidence type="ECO:0000256" key="1">
    <source>
        <dbReference type="ARBA" id="ARBA00006484"/>
    </source>
</evidence>
<dbReference type="Pfam" id="PF13561">
    <property type="entry name" value="adh_short_C2"/>
    <property type="match status" value="1"/>
</dbReference>
<gene>
    <name evidence="3" type="ORF">BWQ96_04017</name>
</gene>
<dbReference type="OrthoDB" id="5302at2759"/>
<dbReference type="PANTHER" id="PTHR43943">
    <property type="entry name" value="DEHYDROGENASE/REDUCTASE (SDR FAMILY) MEMBER 4"/>
    <property type="match status" value="1"/>
</dbReference>
<comment type="caution">
    <text evidence="3">The sequence shown here is derived from an EMBL/GenBank/DDBJ whole genome shotgun (WGS) entry which is preliminary data.</text>
</comment>
<feature type="region of interest" description="Disordered" evidence="2">
    <location>
        <begin position="1"/>
        <end position="20"/>
    </location>
</feature>
<proteinExistence type="inferred from homology"/>
<evidence type="ECO:0000256" key="2">
    <source>
        <dbReference type="SAM" id="MobiDB-lite"/>
    </source>
</evidence>
<dbReference type="STRING" id="448386.A0A2V3IVS6"/>
<dbReference type="Gene3D" id="3.40.50.720">
    <property type="entry name" value="NAD(P)-binding Rossmann-like Domain"/>
    <property type="match status" value="1"/>
</dbReference>
<dbReference type="InterPro" id="IPR020904">
    <property type="entry name" value="Sc_DH/Rdtase_CS"/>
</dbReference>
<dbReference type="EMBL" id="NBIV01000042">
    <property type="protein sequence ID" value="PXF46232.1"/>
    <property type="molecule type" value="Genomic_DNA"/>
</dbReference>
<evidence type="ECO:0000313" key="4">
    <source>
        <dbReference type="Proteomes" id="UP000247409"/>
    </source>
</evidence>
<dbReference type="FunFam" id="3.40.50.720:FF:000084">
    <property type="entry name" value="Short-chain dehydrogenase reductase"/>
    <property type="match status" value="1"/>
</dbReference>
<organism evidence="3 4">
    <name type="scientific">Gracilariopsis chorda</name>
    <dbReference type="NCBI Taxonomy" id="448386"/>
    <lineage>
        <taxon>Eukaryota</taxon>
        <taxon>Rhodophyta</taxon>
        <taxon>Florideophyceae</taxon>
        <taxon>Rhodymeniophycidae</taxon>
        <taxon>Gracilariales</taxon>
        <taxon>Gracilariaceae</taxon>
        <taxon>Gracilariopsis</taxon>
    </lineage>
</organism>
<protein>
    <submittedName>
        <fullName evidence="3">Dehydrogenase/reductase SDR family member 4</fullName>
    </submittedName>
</protein>